<protein>
    <submittedName>
        <fullName evidence="12">Mucin-5AC-like isoform X1</fullName>
    </submittedName>
</protein>
<proteinExistence type="predicted"/>
<organism evidence="12 13">
    <name type="scientific">Solea senegalensis</name>
    <name type="common">Senegalese sole</name>
    <dbReference type="NCBI Taxonomy" id="28829"/>
    <lineage>
        <taxon>Eukaryota</taxon>
        <taxon>Metazoa</taxon>
        <taxon>Chordata</taxon>
        <taxon>Craniata</taxon>
        <taxon>Vertebrata</taxon>
        <taxon>Euteleostomi</taxon>
        <taxon>Actinopterygii</taxon>
        <taxon>Neopterygii</taxon>
        <taxon>Teleostei</taxon>
        <taxon>Neoteleostei</taxon>
        <taxon>Acanthomorphata</taxon>
        <taxon>Carangaria</taxon>
        <taxon>Pleuronectiformes</taxon>
        <taxon>Pleuronectoidei</taxon>
        <taxon>Soleidae</taxon>
        <taxon>Solea</taxon>
    </lineage>
</organism>
<feature type="region of interest" description="Disordered" evidence="10">
    <location>
        <begin position="1251"/>
        <end position="1275"/>
    </location>
</feature>
<feature type="region of interest" description="Disordered" evidence="10">
    <location>
        <begin position="1287"/>
        <end position="1427"/>
    </location>
</feature>
<dbReference type="Pfam" id="PF00096">
    <property type="entry name" value="zf-C2H2"/>
    <property type="match status" value="5"/>
</dbReference>
<feature type="domain" description="C2H2-type" evidence="11">
    <location>
        <begin position="1682"/>
        <end position="1710"/>
    </location>
</feature>
<dbReference type="FunFam" id="3.30.160.60:FF:000072">
    <property type="entry name" value="zinc finger protein 143 isoform X1"/>
    <property type="match status" value="1"/>
</dbReference>
<feature type="region of interest" description="Disordered" evidence="10">
    <location>
        <begin position="935"/>
        <end position="960"/>
    </location>
</feature>
<feature type="compositionally biased region" description="Polar residues" evidence="10">
    <location>
        <begin position="1263"/>
        <end position="1275"/>
    </location>
</feature>
<feature type="domain" description="C2H2-type" evidence="11">
    <location>
        <begin position="1654"/>
        <end position="1681"/>
    </location>
</feature>
<dbReference type="PROSITE" id="PS00028">
    <property type="entry name" value="ZINC_FINGER_C2H2_1"/>
    <property type="match status" value="7"/>
</dbReference>
<evidence type="ECO:0000256" key="1">
    <source>
        <dbReference type="ARBA" id="ARBA00004123"/>
    </source>
</evidence>
<dbReference type="PANTHER" id="PTHR24390">
    <property type="entry name" value="ZINC FINGER PROTEIN"/>
    <property type="match status" value="1"/>
</dbReference>
<keyword evidence="5" id="KW-0862">Zinc</keyword>
<feature type="domain" description="C2H2-type" evidence="11">
    <location>
        <begin position="1626"/>
        <end position="1653"/>
    </location>
</feature>
<feature type="domain" description="C2H2-type" evidence="11">
    <location>
        <begin position="1767"/>
        <end position="1794"/>
    </location>
</feature>
<evidence type="ECO:0000256" key="8">
    <source>
        <dbReference type="PROSITE-ProRule" id="PRU00042"/>
    </source>
</evidence>
<comment type="caution">
    <text evidence="12">The sequence shown here is derived from an EMBL/GenBank/DDBJ whole genome shotgun (WGS) entry which is preliminary data.</text>
</comment>
<dbReference type="Proteomes" id="UP000693946">
    <property type="component" value="Linkage Group LG6"/>
</dbReference>
<dbReference type="SMART" id="SM00355">
    <property type="entry name" value="ZnF_C2H2"/>
    <property type="match status" value="7"/>
</dbReference>
<evidence type="ECO:0000256" key="10">
    <source>
        <dbReference type="SAM" id="MobiDB-lite"/>
    </source>
</evidence>
<keyword evidence="9" id="KW-0175">Coiled coil</keyword>
<feature type="domain" description="C2H2-type" evidence="11">
    <location>
        <begin position="1711"/>
        <end position="1738"/>
    </location>
</feature>
<feature type="compositionally biased region" description="Low complexity" evidence="10">
    <location>
        <begin position="1397"/>
        <end position="1407"/>
    </location>
</feature>
<keyword evidence="4 8" id="KW-0863">Zinc-finger</keyword>
<feature type="compositionally biased region" description="Polar residues" evidence="10">
    <location>
        <begin position="1371"/>
        <end position="1385"/>
    </location>
</feature>
<feature type="region of interest" description="Disordered" evidence="10">
    <location>
        <begin position="506"/>
        <end position="529"/>
    </location>
</feature>
<feature type="compositionally biased region" description="Basic and acidic residues" evidence="10">
    <location>
        <begin position="1289"/>
        <end position="1302"/>
    </location>
</feature>
<evidence type="ECO:0000313" key="13">
    <source>
        <dbReference type="Proteomes" id="UP000693946"/>
    </source>
</evidence>
<dbReference type="PANTHER" id="PTHR24390:SF159">
    <property type="entry name" value="GROWTH FACTOR INDEPENDENT 1 TRANSCRIPTIONAL REPRESSOR"/>
    <property type="match status" value="1"/>
</dbReference>
<dbReference type="EMBL" id="JAGKHQ010000018">
    <property type="protein sequence ID" value="KAG7486976.1"/>
    <property type="molecule type" value="Genomic_DNA"/>
</dbReference>
<evidence type="ECO:0000256" key="6">
    <source>
        <dbReference type="ARBA" id="ARBA00023125"/>
    </source>
</evidence>
<comment type="subcellular location">
    <subcellularLocation>
        <location evidence="1">Nucleus</location>
    </subcellularLocation>
</comment>
<feature type="compositionally biased region" description="Polar residues" evidence="10">
    <location>
        <begin position="1080"/>
        <end position="1096"/>
    </location>
</feature>
<name>A0AAV6QCT7_SOLSE</name>
<dbReference type="InterPro" id="IPR013087">
    <property type="entry name" value="Znf_C2H2_type"/>
</dbReference>
<dbReference type="GO" id="GO:0000978">
    <property type="term" value="F:RNA polymerase II cis-regulatory region sequence-specific DNA binding"/>
    <property type="evidence" value="ECO:0007669"/>
    <property type="project" value="TreeGrafter"/>
</dbReference>
<feature type="coiled-coil region" evidence="9">
    <location>
        <begin position="26"/>
        <end position="53"/>
    </location>
</feature>
<dbReference type="FunFam" id="3.30.160.60:FF:002343">
    <property type="entry name" value="Zinc finger protein 33A"/>
    <property type="match status" value="1"/>
</dbReference>
<dbReference type="FunFam" id="3.30.160.60:FF:000100">
    <property type="entry name" value="Zinc finger 45-like"/>
    <property type="match status" value="1"/>
</dbReference>
<feature type="compositionally biased region" description="Low complexity" evidence="10">
    <location>
        <begin position="510"/>
        <end position="529"/>
    </location>
</feature>
<sequence>MSADDFQTKYASVMESMLKTAVAETTKLFETMVNELKAELSRMKKENDDLKTRCSQYENWKNQTPVYTRVSEPAVRPSHRSEKRDTAVQCDLVSFCTLLVEQSQPLAFSSQQNVQQQHSYEMVNYSLHDHTYDGHREENSHLAFTPFKEEIPSGDYSLESPIKEEDVEPTDADGTENQGPRINQVFSAGEMPEKDENKVILDPSLDSDLQGAQNQSSEPEHPPVITANNVTDDKISGEQPLMTAQQQQSVVEPEKEQEIAVPRWCGQMLINNQTVPQQECGVHYIREQIMGPATQNKQITFEEVKNAMSEGDGSSQPVRRKRGRPPKKAKRVHRPVKHKQNLLSTDSVRLEQVDVPSFVNTENTTIPRSQQESPVILKKTCQYCLTSIAPSVQERPDTFSKDMENIEVGSLPSSVSSLIGGFSFEKLSGSQQIMEEEAFKHRERCSSVTLQDAMLMVEAMNQRLAPSPYTQNAPQLETSQTVDNIPAEPQTLPLSTEVPMATSSLPITEPSTKQSPVQTPSPTPQVTNSTHTTKAQIHVKAAIPELPMVTPSNITEAQTQIKAAIPELPIVNPSNFTEAQTQINADIPELPMVTPSNITETQTEFKAAIPELPMVIPSNITEAQTQFKAAIPELPMVTPSSVTEAQTQSKHVIPELPMVTLSNVTEAQTQIMAATPKVFMVTPSNVTEAQTQIMSATQKVTMASPSSITEAQSQIKAAMPELPMVIPSNITEAQTPIKAAIQEVPMVTPSNINEAQTQIKADIEDVPMVYPSNITEVQTQLKATTQAQTQIKAATQKVPMVSPSNITAPQTAASVSAKGLMCPVIRLITPSKPSDTLHNKIIVVPRFSLMPQKKQHLSFASTVVTASLQSASTAAGLRVGTPLLSSVSQKVRYVTSQKMLSIIPPRLTTTLKGQQPDFLHSRKLVVVPNDLSAVASEKHQSKSTSHQSKTVAPTTNQESIEPADTLTLSSTKLISSSQNLSVHVDAQTAKDSPISSQKNNVSYTCGSPKQTASVSDTNAATETCCSSKMLFPSGYPEPSCLSPVENKLFPVVRLTRLPVSVSSKDTVSVSDMLSNGCPKSRTTSKNRATQDKSSVVTVTKPSEMPLVTRLKETTVFVSVHTPQTSEEKSNTQAVTLVSSETSVNVGESCVGRSVQTSLSSKVSSPGLDISTVTSIRTKLSAGEPTSNFEEELFSNVAQDCTLSNTPPQEEERSTGLILLTSIPSKDASDPHLQMTKTQFLAQLAVTPAIKAPQKASSERDSCAETSTSGKRSSLMSRLRSHFKVCLQNRKNETNSDQRKEADMTTVSPKIPKLENIEMTTSEKSGVEEDVAPPNKTAEDPIANNPQRSKLSEDALRPNRSGRELIRRAKSTSKAASKTPRTSCSGQDRVGPRKMKPSSASLRRLSSANDLFPERSSSTKKPEISASPGACNLSETGVCFQLSTSNLISVSHTKSTSTQVCRPIKTESDSLSPIRIPIGNENLSLSIKNEMDDGDCPKKINKATPVKKPRMIQDVASSKQNVRALNAKKMATAKMITKFKNSNQSKLRNGAKTNGEAMKTCHSKAVWIPPNVTQTKDGTLALLPIKKEIDSLAYLPSVPLNPIPIKAPPVVSPLEPLSVIGGRLLKNQCGECGRILSSNAALESHVSLHTGCRPFSCTLCGKGFSDSKSLKRHGRVHRNGKIHICHECGKGFVYRFSLSKHLQMVHRKIKPFVCQICRKSFFTRRDVESHIRTHTGEKPFECNLCDRKFTRRVELNVHLRWHNGEKRHWCTFCGKGFLDLNNLKRHKYIHTGEKPHSCPHCPKKFTQSAHLKKHVKNVHKVL</sequence>
<accession>A0AAV6QCT7</accession>
<evidence type="ECO:0000256" key="4">
    <source>
        <dbReference type="ARBA" id="ARBA00022771"/>
    </source>
</evidence>
<feature type="region of interest" description="Disordered" evidence="10">
    <location>
        <begin position="307"/>
        <end position="336"/>
    </location>
</feature>
<keyword evidence="7" id="KW-0539">Nucleus</keyword>
<evidence type="ECO:0000256" key="7">
    <source>
        <dbReference type="ARBA" id="ARBA00023242"/>
    </source>
</evidence>
<feature type="compositionally biased region" description="Basic residues" evidence="10">
    <location>
        <begin position="318"/>
        <end position="336"/>
    </location>
</feature>
<feature type="region of interest" description="Disordered" evidence="10">
    <location>
        <begin position="206"/>
        <end position="231"/>
    </location>
</feature>
<keyword evidence="2" id="KW-0479">Metal-binding</keyword>
<dbReference type="GO" id="GO:0005634">
    <property type="term" value="C:nucleus"/>
    <property type="evidence" value="ECO:0007669"/>
    <property type="project" value="UniProtKB-SubCell"/>
</dbReference>
<dbReference type="GO" id="GO:0006357">
    <property type="term" value="P:regulation of transcription by RNA polymerase II"/>
    <property type="evidence" value="ECO:0007669"/>
    <property type="project" value="TreeGrafter"/>
</dbReference>
<reference evidence="12 13" key="1">
    <citation type="journal article" date="2021" name="Sci. Rep.">
        <title>Chromosome anchoring in Senegalese sole (Solea senegalensis) reveals sex-associated markers and genome rearrangements in flatfish.</title>
        <authorList>
            <person name="Guerrero-Cozar I."/>
            <person name="Gomez-Garrido J."/>
            <person name="Berbel C."/>
            <person name="Martinez-Blanch J.F."/>
            <person name="Alioto T."/>
            <person name="Claros M.G."/>
            <person name="Gagnaire P.A."/>
            <person name="Manchado M."/>
        </authorList>
    </citation>
    <scope>NUCLEOTIDE SEQUENCE [LARGE SCALE GENOMIC DNA]</scope>
    <source>
        <strain evidence="12">Sse05_10M</strain>
    </source>
</reference>
<feature type="domain" description="C2H2-type" evidence="11">
    <location>
        <begin position="1739"/>
        <end position="1766"/>
    </location>
</feature>
<evidence type="ECO:0000256" key="5">
    <source>
        <dbReference type="ARBA" id="ARBA00022833"/>
    </source>
</evidence>
<feature type="region of interest" description="Disordered" evidence="10">
    <location>
        <begin position="988"/>
        <end position="1013"/>
    </location>
</feature>
<evidence type="ECO:0000256" key="3">
    <source>
        <dbReference type="ARBA" id="ARBA00022737"/>
    </source>
</evidence>
<dbReference type="GO" id="GO:0008270">
    <property type="term" value="F:zinc ion binding"/>
    <property type="evidence" value="ECO:0007669"/>
    <property type="project" value="UniProtKB-KW"/>
</dbReference>
<feature type="domain" description="C2H2-type" evidence="11">
    <location>
        <begin position="1795"/>
        <end position="1821"/>
    </location>
</feature>
<keyword evidence="6" id="KW-0238">DNA-binding</keyword>
<dbReference type="FunFam" id="3.30.160.60:FF:000690">
    <property type="entry name" value="Zinc finger protein 354C"/>
    <property type="match status" value="1"/>
</dbReference>
<dbReference type="FunFam" id="3.30.160.60:FF:000688">
    <property type="entry name" value="zinc finger protein 197 isoform X1"/>
    <property type="match status" value="1"/>
</dbReference>
<feature type="compositionally biased region" description="Polar residues" evidence="10">
    <location>
        <begin position="989"/>
        <end position="1013"/>
    </location>
</feature>
<evidence type="ECO:0000256" key="2">
    <source>
        <dbReference type="ARBA" id="ARBA00022723"/>
    </source>
</evidence>
<evidence type="ECO:0000259" key="11">
    <source>
        <dbReference type="PROSITE" id="PS50157"/>
    </source>
</evidence>
<dbReference type="GO" id="GO:0003700">
    <property type="term" value="F:DNA-binding transcription factor activity"/>
    <property type="evidence" value="ECO:0007669"/>
    <property type="project" value="TreeGrafter"/>
</dbReference>
<keyword evidence="13" id="KW-1185">Reference proteome</keyword>
<feature type="compositionally biased region" description="Basic and acidic residues" evidence="10">
    <location>
        <begin position="1349"/>
        <end position="1366"/>
    </location>
</feature>
<feature type="region of interest" description="Disordered" evidence="10">
    <location>
        <begin position="1072"/>
        <end position="1096"/>
    </location>
</feature>
<keyword evidence="3" id="KW-0677">Repeat</keyword>
<dbReference type="PROSITE" id="PS50157">
    <property type="entry name" value="ZINC_FINGER_C2H2_2"/>
    <property type="match status" value="7"/>
</dbReference>
<gene>
    <name evidence="12" type="ORF">JOB18_043540</name>
</gene>
<evidence type="ECO:0000313" key="12">
    <source>
        <dbReference type="EMBL" id="KAG7486976.1"/>
    </source>
</evidence>
<evidence type="ECO:0000256" key="9">
    <source>
        <dbReference type="SAM" id="Coils"/>
    </source>
</evidence>